<feature type="domain" description="Bacterial bifunctional deaminase-reductase C-terminal" evidence="1">
    <location>
        <begin position="3"/>
        <end position="178"/>
    </location>
</feature>
<dbReference type="GO" id="GO:0008703">
    <property type="term" value="F:5-amino-6-(5-phosphoribosylamino)uracil reductase activity"/>
    <property type="evidence" value="ECO:0007669"/>
    <property type="project" value="InterPro"/>
</dbReference>
<dbReference type="SUPFAM" id="SSF53597">
    <property type="entry name" value="Dihydrofolate reductase-like"/>
    <property type="match status" value="1"/>
</dbReference>
<dbReference type="InterPro" id="IPR050765">
    <property type="entry name" value="Riboflavin_Biosynth_HTPR"/>
</dbReference>
<dbReference type="InterPro" id="IPR002734">
    <property type="entry name" value="RibDG_C"/>
</dbReference>
<reference evidence="2 3" key="1">
    <citation type="submission" date="2019-03" db="EMBL/GenBank/DDBJ databases">
        <title>Glutamicibacter sp. LJH19 genome.</title>
        <authorList>
            <person name="Sinai Borker S."/>
            <person name="Kumar R."/>
        </authorList>
    </citation>
    <scope>NUCLEOTIDE SEQUENCE [LARGE SCALE GENOMIC DNA]</scope>
    <source>
        <strain evidence="2 3">LJH19</strain>
    </source>
</reference>
<dbReference type="Pfam" id="PF01872">
    <property type="entry name" value="RibD_C"/>
    <property type="match status" value="1"/>
</dbReference>
<gene>
    <name evidence="2" type="ORF">EXY26_16640</name>
</gene>
<dbReference type="GO" id="GO:0009231">
    <property type="term" value="P:riboflavin biosynthetic process"/>
    <property type="evidence" value="ECO:0007669"/>
    <property type="project" value="InterPro"/>
</dbReference>
<comment type="caution">
    <text evidence="2">The sequence shown here is derived from an EMBL/GenBank/DDBJ whole genome shotgun (WGS) entry which is preliminary data.</text>
</comment>
<name>A0A4Y8TV61_9MICC</name>
<sequence length="185" mass="20722">MGHLTFAINVTLDGCIDHRVGIADDETHEYFTGLMDQHGAMLWGRTTYEMMEEYWPLVASGEVEAPQALLDWALKLQDKSKYVVSAQRADFPWNNSHHLIGDLRTSVQELIERVPDGVLLGSGQLATALDQLGLIDEYRFLVHPIIAGHGPRLYDAGLPASRRLELRETMSLGNGVIVAHYRRAQ</sequence>
<dbReference type="EMBL" id="SPDS01000003">
    <property type="protein sequence ID" value="TFH54664.1"/>
    <property type="molecule type" value="Genomic_DNA"/>
</dbReference>
<organism evidence="2 3">
    <name type="scientific">Glutamicibacter arilaitensis</name>
    <dbReference type="NCBI Taxonomy" id="256701"/>
    <lineage>
        <taxon>Bacteria</taxon>
        <taxon>Bacillati</taxon>
        <taxon>Actinomycetota</taxon>
        <taxon>Actinomycetes</taxon>
        <taxon>Micrococcales</taxon>
        <taxon>Micrococcaceae</taxon>
        <taxon>Glutamicibacter</taxon>
    </lineage>
</organism>
<dbReference type="RefSeq" id="WP_134781252.1">
    <property type="nucleotide sequence ID" value="NZ_SPDS01000003.1"/>
</dbReference>
<proteinExistence type="predicted"/>
<dbReference type="AlphaFoldDB" id="A0A4Y8TV61"/>
<evidence type="ECO:0000313" key="2">
    <source>
        <dbReference type="EMBL" id="TFH54664.1"/>
    </source>
</evidence>
<protein>
    <submittedName>
        <fullName evidence="2">Deaminase</fullName>
    </submittedName>
</protein>
<dbReference type="PANTHER" id="PTHR38011:SF2">
    <property type="entry name" value="BIFUNCTIONAL DEAMINASE-REDUCTASE DOMAIN PROTEIN"/>
    <property type="match status" value="1"/>
</dbReference>
<evidence type="ECO:0000259" key="1">
    <source>
        <dbReference type="Pfam" id="PF01872"/>
    </source>
</evidence>
<accession>A0A4Y8TV61</accession>
<dbReference type="Proteomes" id="UP000297638">
    <property type="component" value="Unassembled WGS sequence"/>
</dbReference>
<evidence type="ECO:0000313" key="3">
    <source>
        <dbReference type="Proteomes" id="UP000297638"/>
    </source>
</evidence>
<dbReference type="Gene3D" id="3.40.430.10">
    <property type="entry name" value="Dihydrofolate Reductase, subunit A"/>
    <property type="match status" value="1"/>
</dbReference>
<dbReference type="PANTHER" id="PTHR38011">
    <property type="entry name" value="DIHYDROFOLATE REDUCTASE FAMILY PROTEIN (AFU_ORTHOLOGUE AFUA_8G06820)"/>
    <property type="match status" value="1"/>
</dbReference>
<dbReference type="InterPro" id="IPR024072">
    <property type="entry name" value="DHFR-like_dom_sf"/>
</dbReference>